<keyword evidence="10" id="KW-1185">Reference proteome</keyword>
<keyword evidence="9" id="KW-0282">Flagellum</keyword>
<feature type="signal peptide" evidence="8">
    <location>
        <begin position="1"/>
        <end position="23"/>
    </location>
</feature>
<evidence type="ECO:0000256" key="8">
    <source>
        <dbReference type="HAMAP-Rule" id="MF_00416"/>
    </source>
</evidence>
<keyword evidence="6 8" id="KW-0975">Bacterial flagellum</keyword>
<evidence type="ECO:0000256" key="4">
    <source>
        <dbReference type="ARBA" id="ARBA00022729"/>
    </source>
</evidence>
<comment type="caution">
    <text evidence="9">The sequence shown here is derived from an EMBL/GenBank/DDBJ whole genome shotgun (WGS) entry which is preliminary data.</text>
</comment>
<dbReference type="GO" id="GO:0009428">
    <property type="term" value="C:bacterial-type flagellum basal body, distal rod, P ring"/>
    <property type="evidence" value="ECO:0007669"/>
    <property type="project" value="InterPro"/>
</dbReference>
<dbReference type="GO" id="GO:0030288">
    <property type="term" value="C:outer membrane-bounded periplasmic space"/>
    <property type="evidence" value="ECO:0007669"/>
    <property type="project" value="InterPro"/>
</dbReference>
<dbReference type="EMBL" id="QDKP01000034">
    <property type="protein sequence ID" value="PVM82852.1"/>
    <property type="molecule type" value="Genomic_DNA"/>
</dbReference>
<accession>A0A2T9JGP4</accession>
<dbReference type="AlphaFoldDB" id="A0A2T9JGP4"/>
<comment type="function">
    <text evidence="1 8">Assembles around the rod to form the L-ring and probably protects the motor/basal body from shearing forces during rotation.</text>
</comment>
<feature type="chain" id="PRO_5015793304" description="Flagellar P-ring protein" evidence="8">
    <location>
        <begin position="24"/>
        <end position="378"/>
    </location>
</feature>
<reference evidence="9 10" key="1">
    <citation type="submission" date="2018-04" db="EMBL/GenBank/DDBJ databases">
        <title>The genome sequence of Caulobacter sp. 736.</title>
        <authorList>
            <person name="Gao J."/>
            <person name="Sun J."/>
        </authorList>
    </citation>
    <scope>NUCLEOTIDE SEQUENCE [LARGE SCALE GENOMIC DNA]</scope>
    <source>
        <strain evidence="9 10">736</strain>
    </source>
</reference>
<evidence type="ECO:0000256" key="3">
    <source>
        <dbReference type="ARBA" id="ARBA00019515"/>
    </source>
</evidence>
<comment type="subunit">
    <text evidence="8">The basal body constitutes a major portion of the flagellar organelle and consists of four rings (L,P,S, and M) mounted on a central rod.</text>
</comment>
<dbReference type="GO" id="GO:0005198">
    <property type="term" value="F:structural molecule activity"/>
    <property type="evidence" value="ECO:0007669"/>
    <property type="project" value="InterPro"/>
</dbReference>
<protein>
    <recommendedName>
        <fullName evidence="3 8">Flagellar P-ring protein</fullName>
    </recommendedName>
    <alternativeName>
        <fullName evidence="7 8">Basal body P-ring protein</fullName>
    </alternativeName>
</protein>
<evidence type="ECO:0000256" key="2">
    <source>
        <dbReference type="ARBA" id="ARBA00004117"/>
    </source>
</evidence>
<evidence type="ECO:0000256" key="5">
    <source>
        <dbReference type="ARBA" id="ARBA00022764"/>
    </source>
</evidence>
<dbReference type="GO" id="GO:0071973">
    <property type="term" value="P:bacterial-type flagellum-dependent cell motility"/>
    <property type="evidence" value="ECO:0007669"/>
    <property type="project" value="InterPro"/>
</dbReference>
<sequence length="378" mass="39240" precursor="true">MRRPLALVAAVLALAAVAAPALADEVRVKDIGRFQGWRDNALVGYGVVIGLSGSGDSPRSEVTRQALKNVLGRLGVNVSPDQVQSRNVAAVMVTATLPPSANVGDRIDVTVSSIGDARSLVGGTLLMTPLVGPDQRNYALAQGQLVIGGYRFDADLNRQQKNYPTSGVMPGGATVEAAVDAHLLGPDGALTFILKDPDFTTAERVADAINLALGGGVASVRDADAVSIAAQADRARLYRLIARIENVRVNPDAQARVVINERSGTVVAGGGVRISSVVISQGDVRVSVTAENQASQPIYGYAYGGVGGNEEGGVRSLIVTNTKLEVTESKDAVVQFPDTTVADLVQGLTRAHVDTRSTIAILQAIKAAGALHADILVQ</sequence>
<keyword evidence="5" id="KW-0574">Periplasm</keyword>
<organism evidence="9 10">
    <name type="scientific">Caulobacter radicis</name>
    <dbReference type="NCBI Taxonomy" id="2172650"/>
    <lineage>
        <taxon>Bacteria</taxon>
        <taxon>Pseudomonadati</taxon>
        <taxon>Pseudomonadota</taxon>
        <taxon>Alphaproteobacteria</taxon>
        <taxon>Caulobacterales</taxon>
        <taxon>Caulobacteraceae</taxon>
        <taxon>Caulobacter</taxon>
    </lineage>
</organism>
<keyword evidence="4 8" id="KW-0732">Signal</keyword>
<evidence type="ECO:0000313" key="9">
    <source>
        <dbReference type="EMBL" id="PVM82852.1"/>
    </source>
</evidence>
<proteinExistence type="inferred from homology"/>
<dbReference type="PANTHER" id="PTHR30381">
    <property type="entry name" value="FLAGELLAR P-RING PERIPLASMIC PROTEIN FLGI"/>
    <property type="match status" value="1"/>
</dbReference>
<evidence type="ECO:0000313" key="10">
    <source>
        <dbReference type="Proteomes" id="UP000244913"/>
    </source>
</evidence>
<dbReference type="PANTHER" id="PTHR30381:SF0">
    <property type="entry name" value="FLAGELLAR P-RING PROTEIN"/>
    <property type="match status" value="1"/>
</dbReference>
<gene>
    <name evidence="8" type="primary">flgI</name>
    <name evidence="9" type="ORF">DDF65_11010</name>
</gene>
<evidence type="ECO:0000256" key="1">
    <source>
        <dbReference type="ARBA" id="ARBA00002591"/>
    </source>
</evidence>
<dbReference type="Pfam" id="PF02119">
    <property type="entry name" value="FlgI"/>
    <property type="match status" value="1"/>
</dbReference>
<dbReference type="Proteomes" id="UP000244913">
    <property type="component" value="Unassembled WGS sequence"/>
</dbReference>
<dbReference type="NCBIfam" id="NF003676">
    <property type="entry name" value="PRK05303.1"/>
    <property type="match status" value="1"/>
</dbReference>
<dbReference type="InterPro" id="IPR001782">
    <property type="entry name" value="Flag_FlgI"/>
</dbReference>
<comment type="similarity">
    <text evidence="8">Belongs to the FlgI family.</text>
</comment>
<evidence type="ECO:0000256" key="7">
    <source>
        <dbReference type="ARBA" id="ARBA00032344"/>
    </source>
</evidence>
<dbReference type="RefSeq" id="WP_116567172.1">
    <property type="nucleotide sequence ID" value="NZ_QDKP01000034.1"/>
</dbReference>
<dbReference type="HAMAP" id="MF_00416">
    <property type="entry name" value="FlgI"/>
    <property type="match status" value="1"/>
</dbReference>
<comment type="subcellular location">
    <subcellularLocation>
        <location evidence="2 8">Bacterial flagellum basal body</location>
    </subcellularLocation>
</comment>
<keyword evidence="9" id="KW-0969">Cilium</keyword>
<keyword evidence="9" id="KW-0966">Cell projection</keyword>
<dbReference type="PRINTS" id="PR01010">
    <property type="entry name" value="FLGPRINGFLGI"/>
</dbReference>
<name>A0A2T9JGP4_9CAUL</name>
<evidence type="ECO:0000256" key="6">
    <source>
        <dbReference type="ARBA" id="ARBA00023143"/>
    </source>
</evidence>